<evidence type="ECO:0000259" key="5">
    <source>
        <dbReference type="Pfam" id="PF04073"/>
    </source>
</evidence>
<name>A0A4Y6U7C6_9PROT</name>
<accession>A0A4Y6U7C6</accession>
<dbReference type="InterPro" id="IPR007214">
    <property type="entry name" value="YbaK/aa-tRNA-synth-assoc-dom"/>
</dbReference>
<dbReference type="Pfam" id="PF04073">
    <property type="entry name" value="tRNA_edit"/>
    <property type="match status" value="1"/>
</dbReference>
<dbReference type="EMBL" id="CP038231">
    <property type="protein sequence ID" value="QDH13289.1"/>
    <property type="molecule type" value="Genomic_DNA"/>
</dbReference>
<dbReference type="PANTHER" id="PTHR30411:SF0">
    <property type="entry name" value="CYS-TRNA(PRO)_CYS-TRNA(CYS) DEACYLASE YBAK"/>
    <property type="match status" value="1"/>
</dbReference>
<evidence type="ECO:0000313" key="6">
    <source>
        <dbReference type="EMBL" id="QDH13289.1"/>
    </source>
</evidence>
<dbReference type="KEGG" id="swf:E3E12_02685"/>
<dbReference type="Gene3D" id="3.90.960.10">
    <property type="entry name" value="YbaK/aminoacyl-tRNA synthetase-associated domain"/>
    <property type="match status" value="1"/>
</dbReference>
<dbReference type="PANTHER" id="PTHR30411">
    <property type="entry name" value="CYTOPLASMIC PROTEIN"/>
    <property type="match status" value="1"/>
</dbReference>
<protein>
    <recommendedName>
        <fullName evidence="4">Cys-tRNA(Pro)/Cys-tRNA(Cys) deacylase</fullName>
        <ecNumber evidence="4">4.2.-.-</ecNumber>
    </recommendedName>
</protein>
<organism evidence="6 7">
    <name type="scientific">Formicincola oecophyllae</name>
    <dbReference type="NCBI Taxonomy" id="2558361"/>
    <lineage>
        <taxon>Bacteria</taxon>
        <taxon>Pseudomonadati</taxon>
        <taxon>Pseudomonadota</taxon>
        <taxon>Alphaproteobacteria</taxon>
        <taxon>Acetobacterales</taxon>
        <taxon>Acetobacteraceae</taxon>
        <taxon>Formicincola</taxon>
    </lineage>
</organism>
<dbReference type="PIRSF" id="PIRSF006181">
    <property type="entry name" value="EbsC_YbaK"/>
    <property type="match status" value="1"/>
</dbReference>
<dbReference type="GO" id="GO:0016829">
    <property type="term" value="F:lyase activity"/>
    <property type="evidence" value="ECO:0007669"/>
    <property type="project" value="UniProtKB-KW"/>
</dbReference>
<feature type="domain" description="YbaK/aminoacyl-tRNA synthetase-associated" evidence="5">
    <location>
        <begin position="41"/>
        <end position="153"/>
    </location>
</feature>
<gene>
    <name evidence="6" type="ORF">E3E12_02685</name>
</gene>
<keyword evidence="3 4" id="KW-0456">Lyase</keyword>
<evidence type="ECO:0000256" key="1">
    <source>
        <dbReference type="ARBA" id="ARBA00009798"/>
    </source>
</evidence>
<dbReference type="CDD" id="cd00002">
    <property type="entry name" value="YbaK_deacylase"/>
    <property type="match status" value="1"/>
</dbReference>
<evidence type="ECO:0000256" key="3">
    <source>
        <dbReference type="ARBA" id="ARBA00023239"/>
    </source>
</evidence>
<dbReference type="InterPro" id="IPR004369">
    <property type="entry name" value="Prolyl-tRNA_editing_YbaK/EbsC"/>
</dbReference>
<dbReference type="Proteomes" id="UP000318709">
    <property type="component" value="Chromosome"/>
</dbReference>
<dbReference type="OrthoDB" id="9809296at2"/>
<evidence type="ECO:0000256" key="2">
    <source>
        <dbReference type="ARBA" id="ARBA00022917"/>
    </source>
</evidence>
<evidence type="ECO:0000313" key="7">
    <source>
        <dbReference type="Proteomes" id="UP000318709"/>
    </source>
</evidence>
<dbReference type="EC" id="4.2.-.-" evidence="4"/>
<dbReference type="RefSeq" id="WP_141442950.1">
    <property type="nucleotide sequence ID" value="NZ_CP038231.1"/>
</dbReference>
<dbReference type="InterPro" id="IPR036754">
    <property type="entry name" value="YbaK/aa-tRNA-synt-asso_dom_sf"/>
</dbReference>
<keyword evidence="7" id="KW-1185">Reference proteome</keyword>
<proteinExistence type="inferred from homology"/>
<reference evidence="6 7" key="1">
    <citation type="submission" date="2019-03" db="EMBL/GenBank/DDBJ databases">
        <title>The complete genome sequence of Swingsia_sp. F3b2 LMG30590(T).</title>
        <authorList>
            <person name="Chua K.-O."/>
            <person name="Chan K.-G."/>
            <person name="See-Too W.-S."/>
        </authorList>
    </citation>
    <scope>NUCLEOTIDE SEQUENCE [LARGE SCALE GENOMIC DNA]</scope>
    <source>
        <strain evidence="6 7">F3b2</strain>
    </source>
</reference>
<dbReference type="SUPFAM" id="SSF55826">
    <property type="entry name" value="YbaK/ProRS associated domain"/>
    <property type="match status" value="1"/>
</dbReference>
<comment type="similarity">
    <text evidence="1 4">Belongs to the prolyl-tRNA editing family. YbaK/EbsC subfamily.</text>
</comment>
<sequence length="168" mass="17712">MTATPTAPQAPTAATRFLEASGIPHEVRSYAYAPEKGHIGEQAATAIGEPREAVFKTLAGKIDRKRPFFALIPVDDRADFKAIAAAMGGKNAKMMQPGEAHERTGYVQGGTTPLGSQEPFPVVLDESALKQPRIWINAGAQGLLVAVSPEDLKGLLDLTIAPITQPAG</sequence>
<dbReference type="GO" id="GO:0006412">
    <property type="term" value="P:translation"/>
    <property type="evidence" value="ECO:0007669"/>
    <property type="project" value="UniProtKB-KW"/>
</dbReference>
<dbReference type="AlphaFoldDB" id="A0A4Y6U7C6"/>
<dbReference type="GO" id="GO:0002161">
    <property type="term" value="F:aminoacyl-tRNA deacylase activity"/>
    <property type="evidence" value="ECO:0007669"/>
    <property type="project" value="InterPro"/>
</dbReference>
<evidence type="ECO:0000256" key="4">
    <source>
        <dbReference type="PIRNR" id="PIRNR006181"/>
    </source>
</evidence>
<keyword evidence="2 4" id="KW-0648">Protein biosynthesis</keyword>